<comment type="similarity">
    <text evidence="1">Belongs to the thioesterase PaaI family.</text>
</comment>
<dbReference type="OMA" id="IYEESGM"/>
<dbReference type="OrthoDB" id="46529at2759"/>
<dbReference type="STRING" id="4829.A0A168T131"/>
<evidence type="ECO:0000256" key="1">
    <source>
        <dbReference type="ARBA" id="ARBA00008324"/>
    </source>
</evidence>
<organism evidence="4">
    <name type="scientific">Absidia glauca</name>
    <name type="common">Pin mould</name>
    <dbReference type="NCBI Taxonomy" id="4829"/>
    <lineage>
        <taxon>Eukaryota</taxon>
        <taxon>Fungi</taxon>
        <taxon>Fungi incertae sedis</taxon>
        <taxon>Mucoromycota</taxon>
        <taxon>Mucoromycotina</taxon>
        <taxon>Mucoromycetes</taxon>
        <taxon>Mucorales</taxon>
        <taxon>Cunninghamellaceae</taxon>
        <taxon>Absidia</taxon>
    </lineage>
</organism>
<dbReference type="Pfam" id="PF03061">
    <property type="entry name" value="4HBT"/>
    <property type="match status" value="1"/>
</dbReference>
<protein>
    <recommendedName>
        <fullName evidence="3">Thioesterase domain-containing protein</fullName>
    </recommendedName>
</protein>
<evidence type="ECO:0000313" key="5">
    <source>
        <dbReference type="Proteomes" id="UP000078561"/>
    </source>
</evidence>
<accession>A0A168T131</accession>
<evidence type="ECO:0000256" key="2">
    <source>
        <dbReference type="ARBA" id="ARBA00022801"/>
    </source>
</evidence>
<sequence length="156" mass="17309">MKIDPSYAKSHPELFEMITFYNLKRESACWDDLIGQQLVLVDAARDKIVWEFEVQETHCNQLGNLHGGCVATLIDLCTSFATLVSDRKAQWTSMGVSTDLAVTYMLGVPAGETIRIECKVQRVGKSLANLHSTIYNSAGKPCYSGSHTKFCITSKL</sequence>
<evidence type="ECO:0000313" key="4">
    <source>
        <dbReference type="EMBL" id="SAM09292.1"/>
    </source>
</evidence>
<feature type="domain" description="Thioesterase" evidence="3">
    <location>
        <begin position="63"/>
        <end position="141"/>
    </location>
</feature>
<evidence type="ECO:0000259" key="3">
    <source>
        <dbReference type="Pfam" id="PF03061"/>
    </source>
</evidence>
<dbReference type="EMBL" id="LT555008">
    <property type="protein sequence ID" value="SAM09292.1"/>
    <property type="molecule type" value="Genomic_DNA"/>
</dbReference>
<keyword evidence="2" id="KW-0378">Hydrolase</keyword>
<dbReference type="InParanoid" id="A0A168T131"/>
<dbReference type="InterPro" id="IPR039298">
    <property type="entry name" value="ACOT13"/>
</dbReference>
<dbReference type="InterPro" id="IPR006683">
    <property type="entry name" value="Thioestr_dom"/>
</dbReference>
<reference evidence="4" key="1">
    <citation type="submission" date="2016-04" db="EMBL/GenBank/DDBJ databases">
        <authorList>
            <person name="Evans L.H."/>
            <person name="Alamgir A."/>
            <person name="Owens N."/>
            <person name="Weber N.D."/>
            <person name="Virtaneva K."/>
            <person name="Barbian K."/>
            <person name="Babar A."/>
            <person name="Rosenke K."/>
        </authorList>
    </citation>
    <scope>NUCLEOTIDE SEQUENCE [LARGE SCALE GENOMIC DNA]</scope>
    <source>
        <strain evidence="4">CBS 101.48</strain>
    </source>
</reference>
<name>A0A168T131_ABSGL</name>
<dbReference type="PANTHER" id="PTHR21660">
    <property type="entry name" value="THIOESTERASE SUPERFAMILY MEMBER-RELATED"/>
    <property type="match status" value="1"/>
</dbReference>
<dbReference type="GO" id="GO:0047617">
    <property type="term" value="F:fatty acyl-CoA hydrolase activity"/>
    <property type="evidence" value="ECO:0007669"/>
    <property type="project" value="InterPro"/>
</dbReference>
<proteinExistence type="inferred from homology"/>
<dbReference type="Gene3D" id="3.10.129.10">
    <property type="entry name" value="Hotdog Thioesterase"/>
    <property type="match status" value="1"/>
</dbReference>
<dbReference type="NCBIfam" id="TIGR00369">
    <property type="entry name" value="unchar_dom_1"/>
    <property type="match status" value="1"/>
</dbReference>
<dbReference type="SUPFAM" id="SSF54637">
    <property type="entry name" value="Thioesterase/thiol ester dehydrase-isomerase"/>
    <property type="match status" value="1"/>
</dbReference>
<gene>
    <name evidence="4" type="primary">ABSGL_14968.1 scaffold 15162</name>
</gene>
<keyword evidence="5" id="KW-1185">Reference proteome</keyword>
<dbReference type="Proteomes" id="UP000078561">
    <property type="component" value="Unassembled WGS sequence"/>
</dbReference>
<dbReference type="PANTHER" id="PTHR21660:SF1">
    <property type="entry name" value="ACYL-COENZYME A THIOESTERASE 13"/>
    <property type="match status" value="1"/>
</dbReference>
<dbReference type="CDD" id="cd03443">
    <property type="entry name" value="PaaI_thioesterase"/>
    <property type="match status" value="1"/>
</dbReference>
<dbReference type="InterPro" id="IPR003736">
    <property type="entry name" value="PAAI_dom"/>
</dbReference>
<dbReference type="AlphaFoldDB" id="A0A168T131"/>
<dbReference type="InterPro" id="IPR029069">
    <property type="entry name" value="HotDog_dom_sf"/>
</dbReference>